<keyword evidence="6 7" id="KW-0472">Membrane</keyword>
<evidence type="ECO:0000259" key="8">
    <source>
        <dbReference type="PROSITE" id="PS50928"/>
    </source>
</evidence>
<evidence type="ECO:0000256" key="7">
    <source>
        <dbReference type="RuleBase" id="RU363032"/>
    </source>
</evidence>
<keyword evidence="2 7" id="KW-0813">Transport</keyword>
<organism evidence="9 10">
    <name type="scientific">Candidatus Intestinimonas merdavium</name>
    <dbReference type="NCBI Taxonomy" id="2838622"/>
    <lineage>
        <taxon>Bacteria</taxon>
        <taxon>Bacillati</taxon>
        <taxon>Bacillota</taxon>
        <taxon>Clostridia</taxon>
        <taxon>Eubacteriales</taxon>
        <taxon>Intestinimonas</taxon>
    </lineage>
</organism>
<dbReference type="EMBL" id="DXCX01000049">
    <property type="protein sequence ID" value="HIY73272.1"/>
    <property type="molecule type" value="Genomic_DNA"/>
</dbReference>
<dbReference type="SUPFAM" id="SSF161098">
    <property type="entry name" value="MetI-like"/>
    <property type="match status" value="1"/>
</dbReference>
<evidence type="ECO:0000256" key="5">
    <source>
        <dbReference type="ARBA" id="ARBA00022989"/>
    </source>
</evidence>
<comment type="subcellular location">
    <subcellularLocation>
        <location evidence="1 7">Cell membrane</location>
        <topology evidence="1 7">Multi-pass membrane protein</topology>
    </subcellularLocation>
</comment>
<dbReference type="Pfam" id="PF00528">
    <property type="entry name" value="BPD_transp_1"/>
    <property type="match status" value="1"/>
</dbReference>
<name>A0A9D2CDS5_9FIRM</name>
<feature type="transmembrane region" description="Helical" evidence="7">
    <location>
        <begin position="7"/>
        <end position="29"/>
    </location>
</feature>
<protein>
    <submittedName>
        <fullName evidence="9">ABC transporter permease</fullName>
    </submittedName>
</protein>
<dbReference type="InterPro" id="IPR035906">
    <property type="entry name" value="MetI-like_sf"/>
</dbReference>
<comment type="caution">
    <text evidence="9">The sequence shown here is derived from an EMBL/GenBank/DDBJ whole genome shotgun (WGS) entry which is preliminary data.</text>
</comment>
<feature type="transmembrane region" description="Helical" evidence="7">
    <location>
        <begin position="135"/>
        <end position="152"/>
    </location>
</feature>
<accession>A0A9D2CDS5</accession>
<dbReference type="GO" id="GO:0005886">
    <property type="term" value="C:plasma membrane"/>
    <property type="evidence" value="ECO:0007669"/>
    <property type="project" value="UniProtKB-SubCell"/>
</dbReference>
<dbReference type="Proteomes" id="UP000886824">
    <property type="component" value="Unassembled WGS sequence"/>
</dbReference>
<gene>
    <name evidence="9" type="ORF">H9826_04770</name>
</gene>
<evidence type="ECO:0000256" key="1">
    <source>
        <dbReference type="ARBA" id="ARBA00004651"/>
    </source>
</evidence>
<feature type="domain" description="ABC transmembrane type-1" evidence="8">
    <location>
        <begin position="69"/>
        <end position="258"/>
    </location>
</feature>
<evidence type="ECO:0000256" key="3">
    <source>
        <dbReference type="ARBA" id="ARBA00022475"/>
    </source>
</evidence>
<proteinExistence type="inferred from homology"/>
<dbReference type="Gene3D" id="1.10.3720.10">
    <property type="entry name" value="MetI-like"/>
    <property type="match status" value="1"/>
</dbReference>
<evidence type="ECO:0000256" key="4">
    <source>
        <dbReference type="ARBA" id="ARBA00022692"/>
    </source>
</evidence>
<dbReference type="PANTHER" id="PTHR43386">
    <property type="entry name" value="OLIGOPEPTIDE TRANSPORT SYSTEM PERMEASE PROTEIN APPC"/>
    <property type="match status" value="1"/>
</dbReference>
<keyword evidence="3" id="KW-1003">Cell membrane</keyword>
<evidence type="ECO:0000256" key="2">
    <source>
        <dbReference type="ARBA" id="ARBA00022448"/>
    </source>
</evidence>
<reference evidence="9" key="1">
    <citation type="journal article" date="2021" name="PeerJ">
        <title>Extensive microbial diversity within the chicken gut microbiome revealed by metagenomics and culture.</title>
        <authorList>
            <person name="Gilroy R."/>
            <person name="Ravi A."/>
            <person name="Getino M."/>
            <person name="Pursley I."/>
            <person name="Horton D.L."/>
            <person name="Alikhan N.F."/>
            <person name="Baker D."/>
            <person name="Gharbi K."/>
            <person name="Hall N."/>
            <person name="Watson M."/>
            <person name="Adriaenssens E.M."/>
            <person name="Foster-Nyarko E."/>
            <person name="Jarju S."/>
            <person name="Secka A."/>
            <person name="Antonio M."/>
            <person name="Oren A."/>
            <person name="Chaudhuri R.R."/>
            <person name="La Ragione R."/>
            <person name="Hildebrand F."/>
            <person name="Pallen M.J."/>
        </authorList>
    </citation>
    <scope>NUCLEOTIDE SEQUENCE</scope>
    <source>
        <strain evidence="9">CHK33-7979</strain>
    </source>
</reference>
<dbReference type="PROSITE" id="PS50928">
    <property type="entry name" value="ABC_TM1"/>
    <property type="match status" value="1"/>
</dbReference>
<feature type="transmembrane region" description="Helical" evidence="7">
    <location>
        <begin position="73"/>
        <end position="96"/>
    </location>
</feature>
<dbReference type="InterPro" id="IPR050366">
    <property type="entry name" value="BP-dependent_transpt_permease"/>
</dbReference>
<comment type="similarity">
    <text evidence="7">Belongs to the binding-protein-dependent transport system permease family.</text>
</comment>
<evidence type="ECO:0000313" key="10">
    <source>
        <dbReference type="Proteomes" id="UP000886824"/>
    </source>
</evidence>
<reference evidence="9" key="2">
    <citation type="submission" date="2021-04" db="EMBL/GenBank/DDBJ databases">
        <authorList>
            <person name="Gilroy R."/>
        </authorList>
    </citation>
    <scope>NUCLEOTIDE SEQUENCE</scope>
    <source>
        <strain evidence="9">CHK33-7979</strain>
    </source>
</reference>
<evidence type="ECO:0000256" key="6">
    <source>
        <dbReference type="ARBA" id="ARBA00023136"/>
    </source>
</evidence>
<feature type="transmembrane region" description="Helical" evidence="7">
    <location>
        <begin position="236"/>
        <end position="257"/>
    </location>
</feature>
<dbReference type="PANTHER" id="PTHR43386:SF1">
    <property type="entry name" value="D,D-DIPEPTIDE TRANSPORT SYSTEM PERMEASE PROTEIN DDPC-RELATED"/>
    <property type="match status" value="1"/>
</dbReference>
<dbReference type="InterPro" id="IPR000515">
    <property type="entry name" value="MetI-like"/>
</dbReference>
<dbReference type="CDD" id="cd06261">
    <property type="entry name" value="TM_PBP2"/>
    <property type="match status" value="1"/>
</dbReference>
<sequence length="271" mass="28766">MKTKGNPLLYIGGFLSGVMTALILVGYVWTPYGPTAMDASAKNQAPSLLHLLGTDNFGRDIFSRVLSGAGTSFLIAVCVVVIGCAFGILIGSLCGYYGGPADVILTRVCDSITAFPSILLALVVVSIIGQGTYNVIFALGILFIPSFARIVRGEFTRCRDLNYIRSAQLMGVGNVRILFCHILPNTIPVLLSAITIGFNNAILSEASMSFLGIGIQPPYASLGSMLSDSQTYLNSAPWYALSVGGTIALLILGFSLLSEGLQRRARQGREV</sequence>
<feature type="transmembrane region" description="Helical" evidence="7">
    <location>
        <begin position="173"/>
        <end position="198"/>
    </location>
</feature>
<dbReference type="AlphaFoldDB" id="A0A9D2CDS5"/>
<feature type="transmembrane region" description="Helical" evidence="7">
    <location>
        <begin position="108"/>
        <end position="129"/>
    </location>
</feature>
<evidence type="ECO:0000313" key="9">
    <source>
        <dbReference type="EMBL" id="HIY73272.1"/>
    </source>
</evidence>
<keyword evidence="4 7" id="KW-0812">Transmembrane</keyword>
<keyword evidence="5 7" id="KW-1133">Transmembrane helix</keyword>
<dbReference type="GO" id="GO:0055085">
    <property type="term" value="P:transmembrane transport"/>
    <property type="evidence" value="ECO:0007669"/>
    <property type="project" value="InterPro"/>
</dbReference>